<organism evidence="2 3">
    <name type="scientific">Haloarcula hispanica (strain ATCC 33960 / DSM 4426 / JCM 8911 / NBRC 102182 / NCIMB 2187 / VKM B-1755)</name>
    <dbReference type="NCBI Taxonomy" id="634497"/>
    <lineage>
        <taxon>Archaea</taxon>
        <taxon>Methanobacteriati</taxon>
        <taxon>Methanobacteriota</taxon>
        <taxon>Stenosarchaea group</taxon>
        <taxon>Halobacteria</taxon>
        <taxon>Halobacteriales</taxon>
        <taxon>Haloarculaceae</taxon>
        <taxon>Haloarcula</taxon>
    </lineage>
</organism>
<dbReference type="EMBL" id="CP002921">
    <property type="protein sequence ID" value="AEM56574.1"/>
    <property type="molecule type" value="Genomic_DNA"/>
</dbReference>
<dbReference type="eggNOG" id="arCOG11208">
    <property type="taxonomic scope" value="Archaea"/>
</dbReference>
<dbReference type="Proteomes" id="UP000005629">
    <property type="component" value="Chromosome I"/>
</dbReference>
<gene>
    <name evidence="2" type="ordered locus">HAH_0956</name>
</gene>
<name>G0HWN1_HALHT</name>
<accession>G0HWN1</accession>
<dbReference type="AlphaFoldDB" id="G0HWN1"/>
<feature type="transmembrane region" description="Helical" evidence="1">
    <location>
        <begin position="38"/>
        <end position="56"/>
    </location>
</feature>
<evidence type="ECO:0000313" key="2">
    <source>
        <dbReference type="EMBL" id="AEM56574.1"/>
    </source>
</evidence>
<dbReference type="KEGG" id="hhi:HAH_0956"/>
<dbReference type="InterPro" id="IPR058491">
    <property type="entry name" value="DUF8178"/>
</dbReference>
<protein>
    <submittedName>
        <fullName evidence="2">Uncharacterized protein</fullName>
    </submittedName>
</protein>
<feature type="transmembrane region" description="Helical" evidence="1">
    <location>
        <begin position="12"/>
        <end position="32"/>
    </location>
</feature>
<proteinExistence type="predicted"/>
<evidence type="ECO:0000313" key="3">
    <source>
        <dbReference type="Proteomes" id="UP000005629"/>
    </source>
</evidence>
<evidence type="ECO:0000256" key="1">
    <source>
        <dbReference type="SAM" id="Phobius"/>
    </source>
</evidence>
<reference evidence="2 3" key="1">
    <citation type="journal article" date="2011" name="J. Bacteriol.">
        <title>Complete genome sequence of Haloarcula hispanica, a model haloarchaeon for studying genetics, metabolism, and virus-host interaction.</title>
        <authorList>
            <person name="Liu H."/>
            <person name="Wu Z."/>
            <person name="Li M."/>
            <person name="Zhang F."/>
            <person name="Zheng H."/>
            <person name="Han J."/>
            <person name="Liu J."/>
            <person name="Zhou J."/>
            <person name="Wang S."/>
            <person name="Xiang H."/>
        </authorList>
    </citation>
    <scope>NUCLEOTIDE SEQUENCE [LARGE SCALE GENOMIC DNA]</scope>
    <source>
        <strain evidence="3">ATCC 33960 / DSM 4426 / JCM 8911 / NBRC 102182 / NCIMB 2187 / VKM B-1755</strain>
    </source>
</reference>
<keyword evidence="1" id="KW-1133">Transmembrane helix</keyword>
<dbReference type="HOGENOM" id="CLU_209473_0_0_2"/>
<keyword evidence="1" id="KW-0472">Membrane</keyword>
<dbReference type="Pfam" id="PF26546">
    <property type="entry name" value="DUF8178"/>
    <property type="match status" value="1"/>
</dbReference>
<sequence>MTGDMATDTRKVILGAALLAISTVLILGTGAIDIGIPAAAGALAALGLAAGALLVGTSEDGRPV</sequence>
<keyword evidence="1" id="KW-0812">Transmembrane</keyword>